<sequence length="268" mass="28407">MNMMSTAAPWDLVAEGYAETTMRVFGGYIDVALELVGPRPEDRILDVACVPGTLALAAAGRVAHVDALDFSENMIAELQKGIAATGVANITPRQGDGQALPYADGSFDAAFSLFGLMFFPDRAKGYAELYRTLKPGGRACVSSWAPVADSPLMQAVFGALRAINPDIPESKTDPESLENPDVLSAEIAAAGFREVAVHGITKGAEYATAAEFWEQMVKGSAPVLMMKNKMGEEAWREKSKIAVAHIDSNAGPFPATLNANAWLGVGVK</sequence>
<dbReference type="GO" id="GO:0032259">
    <property type="term" value="P:methylation"/>
    <property type="evidence" value="ECO:0007669"/>
    <property type="project" value="UniProtKB-KW"/>
</dbReference>
<dbReference type="CDD" id="cd02440">
    <property type="entry name" value="AdoMet_MTases"/>
    <property type="match status" value="1"/>
</dbReference>
<dbReference type="EMBL" id="KF439061">
    <property type="protein sequence ID" value="AHM02034.1"/>
    <property type="molecule type" value="Genomic_DNA"/>
</dbReference>
<evidence type="ECO:0000313" key="2">
    <source>
        <dbReference type="EMBL" id="AHM02034.1"/>
    </source>
</evidence>
<keyword evidence="2" id="KW-0489">Methyltransferase</keyword>
<evidence type="ECO:0000259" key="1">
    <source>
        <dbReference type="Pfam" id="PF13649"/>
    </source>
</evidence>
<dbReference type="GO" id="GO:0008168">
    <property type="term" value="F:methyltransferase activity"/>
    <property type="evidence" value="ECO:0007669"/>
    <property type="project" value="UniProtKB-KW"/>
</dbReference>
<dbReference type="PANTHER" id="PTHR43591:SF24">
    <property type="entry name" value="2-METHOXY-6-POLYPRENYL-1,4-BENZOQUINOL METHYLASE, MITOCHONDRIAL"/>
    <property type="match status" value="1"/>
</dbReference>
<name>W8RLZ8_9ARCH</name>
<dbReference type="PANTHER" id="PTHR43591">
    <property type="entry name" value="METHYLTRANSFERASE"/>
    <property type="match status" value="1"/>
</dbReference>
<dbReference type="AlphaFoldDB" id="W8RLZ8"/>
<feature type="domain" description="Methyltransferase" evidence="1">
    <location>
        <begin position="44"/>
        <end position="137"/>
    </location>
</feature>
<dbReference type="InterPro" id="IPR029063">
    <property type="entry name" value="SAM-dependent_MTases_sf"/>
</dbReference>
<dbReference type="Gene3D" id="3.40.50.150">
    <property type="entry name" value="Vaccinia Virus protein VP39"/>
    <property type="match status" value="1"/>
</dbReference>
<protein>
    <submittedName>
        <fullName evidence="2">SAM-dependent methyltransferase</fullName>
    </submittedName>
</protein>
<proteinExistence type="predicted"/>
<keyword evidence="2" id="KW-0808">Transferase</keyword>
<accession>W8RLZ8</accession>
<organism evidence="2">
    <name type="scientific">uncultured miscellaneous Crenarchaeota group</name>
    <dbReference type="NCBI Taxonomy" id="1368239"/>
    <lineage>
        <taxon>Archaea</taxon>
        <taxon>Candidatus Bathyarchaeota</taxon>
        <taxon>environmental samples</taxon>
    </lineage>
</organism>
<dbReference type="Pfam" id="PF13649">
    <property type="entry name" value="Methyltransf_25"/>
    <property type="match status" value="1"/>
</dbReference>
<dbReference type="InterPro" id="IPR041698">
    <property type="entry name" value="Methyltransf_25"/>
</dbReference>
<reference evidence="2" key="1">
    <citation type="journal article" date="2014" name="ISME J.">
        <title>Genetic and functional properties of uncultivated MCG archaea assessed by metagenome and gene expression analyses.</title>
        <authorList>
            <person name="Meng J."/>
            <person name="Xu J."/>
            <person name="Qin D."/>
            <person name="He Y."/>
            <person name="Xiao X."/>
            <person name="Wang F."/>
        </authorList>
    </citation>
    <scope>NUCLEOTIDE SEQUENCE</scope>
</reference>
<dbReference type="SUPFAM" id="SSF53335">
    <property type="entry name" value="S-adenosyl-L-methionine-dependent methyltransferases"/>
    <property type="match status" value="1"/>
</dbReference>